<keyword evidence="4" id="KW-1185">Reference proteome</keyword>
<dbReference type="NCBIfam" id="TIGR02258">
    <property type="entry name" value="2_5_ligase"/>
    <property type="match status" value="1"/>
</dbReference>
<evidence type="ECO:0000313" key="4">
    <source>
        <dbReference type="Proteomes" id="UP000032809"/>
    </source>
</evidence>
<dbReference type="Proteomes" id="UP000032809">
    <property type="component" value="Chromosome I"/>
</dbReference>
<dbReference type="OrthoDB" id="9789350at2"/>
<dbReference type="HOGENOM" id="CLU_081251_3_2_0"/>
<feature type="short sequence motif" description="HXTX 1" evidence="2">
    <location>
        <begin position="55"/>
        <end position="58"/>
    </location>
</feature>
<accession>A0A0C7NNA6</accession>
<dbReference type="GO" id="GO:0008664">
    <property type="term" value="F:RNA 2',3'-cyclic 3'-phosphodiesterase activity"/>
    <property type="evidence" value="ECO:0007669"/>
    <property type="project" value="UniProtKB-EC"/>
</dbReference>
<evidence type="ECO:0000313" key="3">
    <source>
        <dbReference type="EMBL" id="CEP77402.1"/>
    </source>
</evidence>
<dbReference type="STRING" id="1006576.DTL3_0068"/>
<proteinExistence type="inferred from homology"/>
<dbReference type="Pfam" id="PF13563">
    <property type="entry name" value="2_5_RNA_ligase2"/>
    <property type="match status" value="1"/>
</dbReference>
<gene>
    <name evidence="3" type="primary">ligT</name>
    <name evidence="3" type="ORF">DTL3_0068</name>
</gene>
<dbReference type="HAMAP" id="MF_01940">
    <property type="entry name" value="RNA_CPDase"/>
    <property type="match status" value="1"/>
</dbReference>
<keyword evidence="3" id="KW-0436">Ligase</keyword>
<dbReference type="PATRIC" id="fig|1006576.9.peg.65"/>
<protein>
    <recommendedName>
        <fullName evidence="2">RNA 2',3'-cyclic phosphodiesterase</fullName>
        <shortName evidence="2">RNA 2',3'-CPDase</shortName>
        <ecNumber evidence="2">3.1.4.58</ecNumber>
    </recommendedName>
</protein>
<dbReference type="PANTHER" id="PTHR35561:SF1">
    <property type="entry name" value="RNA 2',3'-CYCLIC PHOSPHODIESTERASE"/>
    <property type="match status" value="1"/>
</dbReference>
<comment type="function">
    <text evidence="2">Hydrolyzes RNA 2',3'-cyclic phosphodiester to an RNA 2'-phosphomonoester.</text>
</comment>
<sequence length="205" mass="23887">MIESKKTKQQLDADKVRSFIAIETNQKVKKTSDELIEKLKRMGFRASWTKTSNTHLTLFFLGDQNITKLAQLAYKIGDRLAGFPTFHFYVEKLGFFERNSIPRVLWLGIREDTTLNGLYEEIKKVLKMCEFEVKENVFTPHITIGRVKNYPKHWKELLSSTSFEEIKVFVNSIEIYSSELTKNGPMYNKLYTIDFEGGVIINGQR</sequence>
<dbReference type="EMBL" id="LN824141">
    <property type="protein sequence ID" value="CEP77402.1"/>
    <property type="molecule type" value="Genomic_DNA"/>
</dbReference>
<dbReference type="GO" id="GO:0004113">
    <property type="term" value="F:2',3'-cyclic-nucleotide 3'-phosphodiesterase activity"/>
    <property type="evidence" value="ECO:0007669"/>
    <property type="project" value="InterPro"/>
</dbReference>
<dbReference type="InterPro" id="IPR004175">
    <property type="entry name" value="RNA_CPDase"/>
</dbReference>
<dbReference type="PANTHER" id="PTHR35561">
    <property type="entry name" value="RNA 2',3'-CYCLIC PHOSPHODIESTERASE"/>
    <property type="match status" value="1"/>
</dbReference>
<dbReference type="InterPro" id="IPR009097">
    <property type="entry name" value="Cyclic_Pdiesterase"/>
</dbReference>
<feature type="active site" description="Proton acceptor" evidence="2">
    <location>
        <position position="141"/>
    </location>
</feature>
<dbReference type="EC" id="3.1.4.58" evidence="2"/>
<dbReference type="RefSeq" id="WP_045087035.1">
    <property type="nucleotide sequence ID" value="NZ_LN824141.1"/>
</dbReference>
<comment type="catalytic activity">
    <reaction evidence="2">
        <text>a 3'-end 2',3'-cyclophospho-ribonucleotide-RNA + H2O = a 3'-end 2'-phospho-ribonucleotide-RNA + H(+)</text>
        <dbReference type="Rhea" id="RHEA:11828"/>
        <dbReference type="Rhea" id="RHEA-COMP:10464"/>
        <dbReference type="Rhea" id="RHEA-COMP:17353"/>
        <dbReference type="ChEBI" id="CHEBI:15377"/>
        <dbReference type="ChEBI" id="CHEBI:15378"/>
        <dbReference type="ChEBI" id="CHEBI:83064"/>
        <dbReference type="ChEBI" id="CHEBI:173113"/>
        <dbReference type="EC" id="3.1.4.58"/>
    </reaction>
</comment>
<evidence type="ECO:0000256" key="2">
    <source>
        <dbReference type="HAMAP-Rule" id="MF_01940"/>
    </source>
</evidence>
<comment type="similarity">
    <text evidence="2">Belongs to the 2H phosphoesterase superfamily. ThpR family.</text>
</comment>
<dbReference type="KEGG" id="dtn:DTL3_0068"/>
<dbReference type="SUPFAM" id="SSF55144">
    <property type="entry name" value="LigT-like"/>
    <property type="match status" value="1"/>
</dbReference>
<feature type="short sequence motif" description="HXTX 2" evidence="2">
    <location>
        <begin position="141"/>
        <end position="144"/>
    </location>
</feature>
<name>A0A0C7NNA6_DEFTU</name>
<dbReference type="Gene3D" id="3.90.1140.10">
    <property type="entry name" value="Cyclic phosphodiesterase"/>
    <property type="match status" value="1"/>
</dbReference>
<keyword evidence="1 2" id="KW-0378">Hydrolase</keyword>
<dbReference type="AlphaFoldDB" id="A0A0C7NNA6"/>
<evidence type="ECO:0000256" key="1">
    <source>
        <dbReference type="ARBA" id="ARBA00022801"/>
    </source>
</evidence>
<organism evidence="3 4">
    <name type="scientific">Defluviitoga tunisiensis</name>
    <dbReference type="NCBI Taxonomy" id="1006576"/>
    <lineage>
        <taxon>Bacteria</taxon>
        <taxon>Thermotogati</taxon>
        <taxon>Thermotogota</taxon>
        <taxon>Thermotogae</taxon>
        <taxon>Petrotogales</taxon>
        <taxon>Petrotogaceae</taxon>
        <taxon>Defluviitoga</taxon>
    </lineage>
</organism>
<dbReference type="GO" id="GO:0016874">
    <property type="term" value="F:ligase activity"/>
    <property type="evidence" value="ECO:0007669"/>
    <property type="project" value="UniProtKB-KW"/>
</dbReference>
<feature type="active site" description="Proton donor" evidence="2">
    <location>
        <position position="55"/>
    </location>
</feature>
<reference evidence="4" key="1">
    <citation type="submission" date="2014-11" db="EMBL/GenBank/DDBJ databases">
        <authorList>
            <person name="Wibberg D."/>
        </authorList>
    </citation>
    <scope>NUCLEOTIDE SEQUENCE [LARGE SCALE GENOMIC DNA]</scope>
    <source>
        <strain evidence="4">L3</strain>
    </source>
</reference>